<gene>
    <name evidence="2" type="ORF">GCM10010981_34540</name>
</gene>
<dbReference type="EMBL" id="BMJA01000003">
    <property type="protein sequence ID" value="GGA42526.1"/>
    <property type="molecule type" value="Genomic_DNA"/>
</dbReference>
<feature type="signal peptide" evidence="1">
    <location>
        <begin position="1"/>
        <end position="21"/>
    </location>
</feature>
<feature type="chain" id="PRO_5046069573" description="UrcA family protein" evidence="1">
    <location>
        <begin position="22"/>
        <end position="160"/>
    </location>
</feature>
<keyword evidence="1" id="KW-0732">Signal</keyword>
<dbReference type="RefSeq" id="WP_188796106.1">
    <property type="nucleotide sequence ID" value="NZ_BMJA01000003.1"/>
</dbReference>
<sequence length="160" mass="16572">MHTNARFAAMVVFALPAFAMAQTTHDASRIGGSIYPTVIQPSSLAAPISAVHAQPLATVQSINAVCLTSQANAERCPAQANMAFCDVDSVGLSHCLSHYANVLVKQPARARRTLSFLVRDASGAVRIVTVLATAKQRDEAIAKAALEGMSGAAIVATGSP</sequence>
<evidence type="ECO:0000313" key="2">
    <source>
        <dbReference type="EMBL" id="GGA42526.1"/>
    </source>
</evidence>
<proteinExistence type="predicted"/>
<dbReference type="Proteomes" id="UP000620046">
    <property type="component" value="Unassembled WGS sequence"/>
</dbReference>
<organism evidence="2 3">
    <name type="scientific">Dyella nitratireducens</name>
    <dbReference type="NCBI Taxonomy" id="1849580"/>
    <lineage>
        <taxon>Bacteria</taxon>
        <taxon>Pseudomonadati</taxon>
        <taxon>Pseudomonadota</taxon>
        <taxon>Gammaproteobacteria</taxon>
        <taxon>Lysobacterales</taxon>
        <taxon>Rhodanobacteraceae</taxon>
        <taxon>Dyella</taxon>
    </lineage>
</organism>
<evidence type="ECO:0000256" key="1">
    <source>
        <dbReference type="SAM" id="SignalP"/>
    </source>
</evidence>
<evidence type="ECO:0000313" key="3">
    <source>
        <dbReference type="Proteomes" id="UP000620046"/>
    </source>
</evidence>
<keyword evidence="3" id="KW-1185">Reference proteome</keyword>
<accession>A0ABQ1GF31</accession>
<name>A0ABQ1GF31_9GAMM</name>
<protein>
    <recommendedName>
        <fullName evidence="4">UrcA family protein</fullName>
    </recommendedName>
</protein>
<evidence type="ECO:0008006" key="4">
    <source>
        <dbReference type="Google" id="ProtNLM"/>
    </source>
</evidence>
<comment type="caution">
    <text evidence="2">The sequence shown here is derived from an EMBL/GenBank/DDBJ whole genome shotgun (WGS) entry which is preliminary data.</text>
</comment>
<reference evidence="3" key="1">
    <citation type="journal article" date="2019" name="Int. J. Syst. Evol. Microbiol.">
        <title>The Global Catalogue of Microorganisms (GCM) 10K type strain sequencing project: providing services to taxonomists for standard genome sequencing and annotation.</title>
        <authorList>
            <consortium name="The Broad Institute Genomics Platform"/>
            <consortium name="The Broad Institute Genome Sequencing Center for Infectious Disease"/>
            <person name="Wu L."/>
            <person name="Ma J."/>
        </authorList>
    </citation>
    <scope>NUCLEOTIDE SEQUENCE [LARGE SCALE GENOMIC DNA]</scope>
    <source>
        <strain evidence="3">CGMCC 1.15439</strain>
    </source>
</reference>